<gene>
    <name evidence="2" type="primary">jg1858</name>
    <name evidence="2" type="ORF">PAEG_LOCUS8676</name>
</gene>
<feature type="region of interest" description="Disordered" evidence="1">
    <location>
        <begin position="1"/>
        <end position="48"/>
    </location>
</feature>
<comment type="caution">
    <text evidence="2">The sequence shown here is derived from an EMBL/GenBank/DDBJ whole genome shotgun (WGS) entry which is preliminary data.</text>
</comment>
<dbReference type="EMBL" id="CAKXAJ010024700">
    <property type="protein sequence ID" value="CAH2229190.1"/>
    <property type="molecule type" value="Genomic_DNA"/>
</dbReference>
<evidence type="ECO:0000313" key="3">
    <source>
        <dbReference type="Proteomes" id="UP000838756"/>
    </source>
</evidence>
<feature type="compositionally biased region" description="Basic and acidic residues" evidence="1">
    <location>
        <begin position="1"/>
        <end position="14"/>
    </location>
</feature>
<feature type="compositionally biased region" description="Polar residues" evidence="1">
    <location>
        <begin position="15"/>
        <end position="26"/>
    </location>
</feature>
<dbReference type="AlphaFoldDB" id="A0A8S4R080"/>
<protein>
    <submittedName>
        <fullName evidence="2">Jg1858 protein</fullName>
    </submittedName>
</protein>
<accession>A0A8S4R080</accession>
<name>A0A8S4R080_9NEOP</name>
<reference evidence="2" key="1">
    <citation type="submission" date="2022-03" db="EMBL/GenBank/DDBJ databases">
        <authorList>
            <person name="Lindestad O."/>
        </authorList>
    </citation>
    <scope>NUCLEOTIDE SEQUENCE</scope>
</reference>
<proteinExistence type="predicted"/>
<evidence type="ECO:0000313" key="2">
    <source>
        <dbReference type="EMBL" id="CAH2229190.1"/>
    </source>
</evidence>
<evidence type="ECO:0000256" key="1">
    <source>
        <dbReference type="SAM" id="MobiDB-lite"/>
    </source>
</evidence>
<dbReference type="Proteomes" id="UP000838756">
    <property type="component" value="Unassembled WGS sequence"/>
</dbReference>
<organism evidence="2 3">
    <name type="scientific">Pararge aegeria aegeria</name>
    <dbReference type="NCBI Taxonomy" id="348720"/>
    <lineage>
        <taxon>Eukaryota</taxon>
        <taxon>Metazoa</taxon>
        <taxon>Ecdysozoa</taxon>
        <taxon>Arthropoda</taxon>
        <taxon>Hexapoda</taxon>
        <taxon>Insecta</taxon>
        <taxon>Pterygota</taxon>
        <taxon>Neoptera</taxon>
        <taxon>Endopterygota</taxon>
        <taxon>Lepidoptera</taxon>
        <taxon>Glossata</taxon>
        <taxon>Ditrysia</taxon>
        <taxon>Papilionoidea</taxon>
        <taxon>Nymphalidae</taxon>
        <taxon>Satyrinae</taxon>
        <taxon>Satyrini</taxon>
        <taxon>Parargina</taxon>
        <taxon>Pararge</taxon>
    </lineage>
</organism>
<keyword evidence="3" id="KW-1185">Reference proteome</keyword>
<sequence>MLLSGRNEHGDSTSEKLSQTANTKNGVSVKPSGMNRAILKQGTQGARPVSTLCPAEVVKPHVVDINNHDSNAVVQ</sequence>